<evidence type="ECO:0000313" key="2">
    <source>
        <dbReference type="Proteomes" id="UP000218238"/>
    </source>
</evidence>
<protein>
    <submittedName>
        <fullName evidence="1">Sugar transferase</fullName>
    </submittedName>
</protein>
<dbReference type="EMBL" id="NTFS01000304">
    <property type="protein sequence ID" value="PAX51959.1"/>
    <property type="molecule type" value="Genomic_DNA"/>
</dbReference>
<dbReference type="GO" id="GO:0016740">
    <property type="term" value="F:transferase activity"/>
    <property type="evidence" value="ECO:0007669"/>
    <property type="project" value="UniProtKB-KW"/>
</dbReference>
<keyword evidence="2" id="KW-1185">Reference proteome</keyword>
<name>A0A2A2TEX3_9CYAN</name>
<organism evidence="1 2">
    <name type="scientific">Brunnivagina elsteri CCALA 953</name>
    <dbReference type="NCBI Taxonomy" id="987040"/>
    <lineage>
        <taxon>Bacteria</taxon>
        <taxon>Bacillati</taxon>
        <taxon>Cyanobacteriota</taxon>
        <taxon>Cyanophyceae</taxon>
        <taxon>Nostocales</taxon>
        <taxon>Calotrichaceae</taxon>
        <taxon>Brunnivagina</taxon>
    </lineage>
</organism>
<dbReference type="Proteomes" id="UP000218238">
    <property type="component" value="Unassembled WGS sequence"/>
</dbReference>
<dbReference type="InterPro" id="IPR029044">
    <property type="entry name" value="Nucleotide-diphossugar_trans"/>
</dbReference>
<gene>
    <name evidence="1" type="ORF">CK510_21955</name>
</gene>
<accession>A0A2A2TEX3</accession>
<sequence length="346" mass="40631">MKNGIYILANDAVYDQLVALLNSIEVNAGKEIPVCVIPYDNHLDKIKSEITTRDNVTLFDDYSSIEYWENFATEAWQGHSIAHKIWKERGLSNSGIYRLARYRKYCCFDGQFDKFIFFDADTLLMQPLDYVYQKLDEYDWVTNDFQYKSDINYIFDSSQKKLYEAFSNEIIKSQIFCSGWFASKKQMFDADKTTKILESLKSGEADIMAWRDSDQTLLNYMVWRSGISFYNFAYHDVENATGSHWSSNFEVIDHILYDKGKKLTYLHYMSVSSSKFTSLCQGEDVDIPYKEIFLHYRYLKSPESRPTVFTQPSAFAKIQKSTSDFVSKKANSLMYKYHQLQNFKNR</sequence>
<keyword evidence="1" id="KW-0808">Transferase</keyword>
<dbReference type="AlphaFoldDB" id="A0A2A2TEX3"/>
<dbReference type="RefSeq" id="WP_095723717.1">
    <property type="nucleotide sequence ID" value="NZ_NTFS01000304.1"/>
</dbReference>
<dbReference type="NCBIfam" id="NF045582">
    <property type="entry name" value="Npun_R2823_gen"/>
    <property type="match status" value="1"/>
</dbReference>
<dbReference type="SUPFAM" id="SSF53448">
    <property type="entry name" value="Nucleotide-diphospho-sugar transferases"/>
    <property type="match status" value="1"/>
</dbReference>
<dbReference type="InterPro" id="IPR054619">
    <property type="entry name" value="Npun_R2821-like"/>
</dbReference>
<comment type="caution">
    <text evidence="1">The sequence shown here is derived from an EMBL/GenBank/DDBJ whole genome shotgun (WGS) entry which is preliminary data.</text>
</comment>
<dbReference type="Gene3D" id="3.90.550.10">
    <property type="entry name" value="Spore Coat Polysaccharide Biosynthesis Protein SpsA, Chain A"/>
    <property type="match status" value="1"/>
</dbReference>
<proteinExistence type="predicted"/>
<evidence type="ECO:0000313" key="1">
    <source>
        <dbReference type="EMBL" id="PAX51959.1"/>
    </source>
</evidence>
<reference evidence="1 2" key="1">
    <citation type="submission" date="2017-08" db="EMBL/GenBank/DDBJ databases">
        <title>Draft genome sequence of filamentous cyanobacterium Calothrix elsteri CCALA 953.</title>
        <authorList>
            <person name="Gagunashvili A.N."/>
            <person name="Elster J."/>
            <person name="Andresson O.S."/>
        </authorList>
    </citation>
    <scope>NUCLEOTIDE SEQUENCE [LARGE SCALE GENOMIC DNA]</scope>
    <source>
        <strain evidence="1 2">CCALA 953</strain>
    </source>
</reference>
<dbReference type="OrthoDB" id="480149at2"/>